<dbReference type="Pfam" id="PF07699">
    <property type="entry name" value="Ephrin_rec_like"/>
    <property type="match status" value="1"/>
</dbReference>
<keyword evidence="1" id="KW-0472">Membrane</keyword>
<dbReference type="Gene3D" id="2.10.50.10">
    <property type="entry name" value="Tumor Necrosis Factor Receptor, subunit A, domain 2"/>
    <property type="match status" value="1"/>
</dbReference>
<name>A0A5J4N907_9TREM</name>
<evidence type="ECO:0000256" key="1">
    <source>
        <dbReference type="SAM" id="Phobius"/>
    </source>
</evidence>
<feature type="domain" description="Tyrosine-protein kinase ephrin type A/B receptor-like" evidence="2">
    <location>
        <begin position="403"/>
        <end position="445"/>
    </location>
</feature>
<evidence type="ECO:0000313" key="3">
    <source>
        <dbReference type="EMBL" id="KAA3671850.1"/>
    </source>
</evidence>
<dbReference type="EMBL" id="QNGE01005706">
    <property type="protein sequence ID" value="KAA3671850.1"/>
    <property type="molecule type" value="Genomic_DNA"/>
</dbReference>
<proteinExistence type="predicted"/>
<reference evidence="3 4" key="1">
    <citation type="journal article" date="2019" name="Gigascience">
        <title>Whole-genome sequence of the oriental lung fluke Paragonimus westermani.</title>
        <authorList>
            <person name="Oey H."/>
            <person name="Zakrzewski M."/>
            <person name="Narain K."/>
            <person name="Devi K.R."/>
            <person name="Agatsuma T."/>
            <person name="Nawaratna S."/>
            <person name="Gobert G.N."/>
            <person name="Jones M.K."/>
            <person name="Ragan M.A."/>
            <person name="McManus D.P."/>
            <person name="Krause L."/>
        </authorList>
    </citation>
    <scope>NUCLEOTIDE SEQUENCE [LARGE SCALE GENOMIC DNA]</scope>
    <source>
        <strain evidence="3 4">IND2009</strain>
    </source>
</reference>
<dbReference type="InterPro" id="IPR011641">
    <property type="entry name" value="Tyr-kin_ephrin_A/B_rcpt-like"/>
</dbReference>
<organism evidence="3 4">
    <name type="scientific">Paragonimus westermani</name>
    <dbReference type="NCBI Taxonomy" id="34504"/>
    <lineage>
        <taxon>Eukaryota</taxon>
        <taxon>Metazoa</taxon>
        <taxon>Spiralia</taxon>
        <taxon>Lophotrochozoa</taxon>
        <taxon>Platyhelminthes</taxon>
        <taxon>Trematoda</taxon>
        <taxon>Digenea</taxon>
        <taxon>Plagiorchiida</taxon>
        <taxon>Troglotremata</taxon>
        <taxon>Troglotrematidae</taxon>
        <taxon>Paragonimus</taxon>
    </lineage>
</organism>
<dbReference type="AlphaFoldDB" id="A0A5J4N907"/>
<protein>
    <recommendedName>
        <fullName evidence="2">Tyrosine-protein kinase ephrin type A/B receptor-like domain-containing protein</fullName>
    </recommendedName>
</protein>
<keyword evidence="4" id="KW-1185">Reference proteome</keyword>
<gene>
    <name evidence="3" type="ORF">DEA37_0003881</name>
</gene>
<evidence type="ECO:0000259" key="2">
    <source>
        <dbReference type="Pfam" id="PF07699"/>
    </source>
</evidence>
<feature type="transmembrane region" description="Helical" evidence="1">
    <location>
        <begin position="502"/>
        <end position="522"/>
    </location>
</feature>
<evidence type="ECO:0000313" key="4">
    <source>
        <dbReference type="Proteomes" id="UP000324629"/>
    </source>
</evidence>
<keyword evidence="1" id="KW-1133">Transmembrane helix</keyword>
<keyword evidence="1" id="KW-0812">Transmembrane</keyword>
<comment type="caution">
    <text evidence="3">The sequence shown here is derived from an EMBL/GenBank/DDBJ whole genome shotgun (WGS) entry which is preliminary data.</text>
</comment>
<dbReference type="SMART" id="SM01411">
    <property type="entry name" value="Ephrin_rec_like"/>
    <property type="match status" value="1"/>
</dbReference>
<accession>A0A5J4N907</accession>
<sequence>MNHNLIDRFTFKPTSQDCITLALYKSSDRMNNPLYLISIALFWQTCSEKVQHTVWLPAGKQVRIPCRLRSVEKSKMFERWAKRNANLTMDFASNSIAVWYDRLGRLIHAGEVLLVHVPAFEASELSVTQYVPRETAPYEKPMSLIPEHKKWIGGVGQLLEVHHMDSVTCSELQASTAVGFQQPWRQFERETHIGNQIFFTFRIYAQPRIIWNYAVPPEKEFENRSVLLKPIEEWCSKQRSLRNHVTNICSTIYQQRRPFIKLTSPTETMPLVQSTGLGYIEVGIVIDLSNPPLNLLASPTDGDLGYLHAQLKHSLDTYVLVDLKRQINLGDIDGTITVATRIQAICPPGSHTYMAIPALQNLKLESLLNNTLKESSASALLSFQMLCHPCDDGQAPRAPYAFDRCHSCPRGYYLGSTGWPSSAGCLPCPEGFTTDKVGAISIEECKLNADAVTRWTLDYLLHTWFALERIVVGHAGSDTQTRALGQHQQSAWAWLGKTDKSVWIGLSVYVLLIFWLTAMAIYRLHLYYRLRSIFKKQYRLLLKAALIGQINLVSHIKQRAKQGGMTPVWDGTNEPSRS</sequence>
<dbReference type="Proteomes" id="UP000324629">
    <property type="component" value="Unassembled WGS sequence"/>
</dbReference>